<gene>
    <name evidence="1" type="ORF">MTR67_043924</name>
</gene>
<evidence type="ECO:0000313" key="1">
    <source>
        <dbReference type="EMBL" id="WMV50539.1"/>
    </source>
</evidence>
<evidence type="ECO:0000313" key="2">
    <source>
        <dbReference type="Proteomes" id="UP001234989"/>
    </source>
</evidence>
<accession>A0AAF0ZVK7</accession>
<dbReference type="Proteomes" id="UP001234989">
    <property type="component" value="Chromosome 10"/>
</dbReference>
<keyword evidence="2" id="KW-1185">Reference proteome</keyword>
<organism evidence="1 2">
    <name type="scientific">Solanum verrucosum</name>
    <dbReference type="NCBI Taxonomy" id="315347"/>
    <lineage>
        <taxon>Eukaryota</taxon>
        <taxon>Viridiplantae</taxon>
        <taxon>Streptophyta</taxon>
        <taxon>Embryophyta</taxon>
        <taxon>Tracheophyta</taxon>
        <taxon>Spermatophyta</taxon>
        <taxon>Magnoliopsida</taxon>
        <taxon>eudicotyledons</taxon>
        <taxon>Gunneridae</taxon>
        <taxon>Pentapetalae</taxon>
        <taxon>asterids</taxon>
        <taxon>lamiids</taxon>
        <taxon>Solanales</taxon>
        <taxon>Solanaceae</taxon>
        <taxon>Solanoideae</taxon>
        <taxon>Solaneae</taxon>
        <taxon>Solanum</taxon>
    </lineage>
</organism>
<proteinExistence type="predicted"/>
<sequence>MKTAEPTHNQTYAMIIEDDCQKFSPFPALGSKGDNVDVETGASTLGKRASLSSTDVFSVNKTMKVSTIFFCTAPQQLAYGISSSHCLASNGLCPSPSKMLILAGYVGELTTPSKVLGG</sequence>
<dbReference type="AlphaFoldDB" id="A0AAF0ZVK7"/>
<name>A0AAF0ZVK7_SOLVR</name>
<protein>
    <submittedName>
        <fullName evidence="1">Uncharacterized protein</fullName>
    </submittedName>
</protein>
<dbReference type="EMBL" id="CP133621">
    <property type="protein sequence ID" value="WMV50539.1"/>
    <property type="molecule type" value="Genomic_DNA"/>
</dbReference>
<reference evidence="1" key="1">
    <citation type="submission" date="2023-08" db="EMBL/GenBank/DDBJ databases">
        <title>A de novo genome assembly of Solanum verrucosum Schlechtendal, a Mexican diploid species geographically isolated from the other diploid A-genome species in potato relatives.</title>
        <authorList>
            <person name="Hosaka K."/>
        </authorList>
    </citation>
    <scope>NUCLEOTIDE SEQUENCE</scope>
    <source>
        <tissue evidence="1">Young leaves</tissue>
    </source>
</reference>